<name>A0A483K2I6_9ENTR</name>
<reference evidence="1" key="1">
    <citation type="submission" date="2019-01" db="EMBL/GenBank/DDBJ databases">
        <authorList>
            <person name="Lista F."/>
            <person name="Anselmo A."/>
        </authorList>
    </citation>
    <scope>NUCLEOTIDE SEQUENCE</scope>
    <source>
        <strain evidence="1">8S</strain>
    </source>
</reference>
<evidence type="ECO:0000313" key="1">
    <source>
        <dbReference type="EMBL" id="TCX58053.1"/>
    </source>
</evidence>
<dbReference type="AlphaFoldDB" id="A0A483K2I6"/>
<gene>
    <name evidence="1" type="ORF">ETE84_24850</name>
</gene>
<sequence>MRLTVHTVHLSFLYNNFMMLRGEQTVKGEQSIVHLNGQSGIKRPAVPVCVGYIAVVSSHFGSQSPLLSSLSVRLVCVPCLVCRFS</sequence>
<proteinExistence type="predicted"/>
<comment type="caution">
    <text evidence="1">The sequence shown here is derived from an EMBL/GenBank/DDBJ whole genome shotgun (WGS) entry which is preliminary data.</text>
</comment>
<protein>
    <submittedName>
        <fullName evidence="1">Uncharacterized protein</fullName>
    </submittedName>
</protein>
<organism evidence="1">
    <name type="scientific">Klebsiella quasipneumoniae</name>
    <dbReference type="NCBI Taxonomy" id="1463165"/>
    <lineage>
        <taxon>Bacteria</taxon>
        <taxon>Pseudomonadati</taxon>
        <taxon>Pseudomonadota</taxon>
        <taxon>Gammaproteobacteria</taxon>
        <taxon>Enterobacterales</taxon>
        <taxon>Enterobacteriaceae</taxon>
        <taxon>Klebsiella/Raoultella group</taxon>
        <taxon>Klebsiella</taxon>
        <taxon>Klebsiella pneumoniae complex</taxon>
    </lineage>
</organism>
<accession>A0A483K2I6</accession>
<dbReference type="EMBL" id="SDCO01000025">
    <property type="protein sequence ID" value="TCX58053.1"/>
    <property type="molecule type" value="Genomic_DNA"/>
</dbReference>